<accession>A0AA91PZC5</accession>
<evidence type="ECO:0000256" key="6">
    <source>
        <dbReference type="SAM" id="MobiDB-lite"/>
    </source>
</evidence>
<dbReference type="EC" id="4.2.1.96" evidence="3"/>
<evidence type="ECO:0000256" key="5">
    <source>
        <dbReference type="ARBA" id="ARBA00030497"/>
    </source>
</evidence>
<dbReference type="PANTHER" id="PTHR12599">
    <property type="entry name" value="PTERIN-4-ALPHA-CARBINOLAMINE DEHYDRATASE"/>
    <property type="match status" value="1"/>
</dbReference>
<dbReference type="EMBL" id="LYUB02000008">
    <property type="protein sequence ID" value="OVF08438.1"/>
    <property type="molecule type" value="Genomic_DNA"/>
</dbReference>
<proteinExistence type="inferred from homology"/>
<keyword evidence="4" id="KW-0456">Lyase</keyword>
<feature type="region of interest" description="Disordered" evidence="6">
    <location>
        <begin position="124"/>
        <end position="150"/>
    </location>
</feature>
<dbReference type="KEGG" id="clus:A9F13_08g01375"/>
<dbReference type="CDD" id="cd00488">
    <property type="entry name" value="PCD_DCoH"/>
    <property type="match status" value="1"/>
</dbReference>
<sequence>MKQTLTRLAARASALTREEITRELEIINKQLPNEHWSAQFHDSSSEIRATYKLKTFAKTWEFLNMIALQAQRLRHHPTITNTYNKIDLVITTHDAGNHVTDLDVKLAQAVHTAYAKNFVEQAPIKNESKNHNDSRASKIIEELTRKNGKK</sequence>
<evidence type="ECO:0000313" key="7">
    <source>
        <dbReference type="EMBL" id="OVF08438.1"/>
    </source>
</evidence>
<dbReference type="AlphaFoldDB" id="A0AA91PZC5"/>
<dbReference type="InterPro" id="IPR001533">
    <property type="entry name" value="Pterin_deHydtase"/>
</dbReference>
<dbReference type="InterPro" id="IPR036428">
    <property type="entry name" value="PCD_sf"/>
</dbReference>
<feature type="compositionally biased region" description="Basic and acidic residues" evidence="6">
    <location>
        <begin position="126"/>
        <end position="150"/>
    </location>
</feature>
<organism evidence="7 8">
    <name type="scientific">Clavispora lusitaniae</name>
    <name type="common">Candida lusitaniae</name>
    <dbReference type="NCBI Taxonomy" id="36911"/>
    <lineage>
        <taxon>Eukaryota</taxon>
        <taxon>Fungi</taxon>
        <taxon>Dikarya</taxon>
        <taxon>Ascomycota</taxon>
        <taxon>Saccharomycotina</taxon>
        <taxon>Pichiomycetes</taxon>
        <taxon>Metschnikowiaceae</taxon>
        <taxon>Clavispora</taxon>
    </lineage>
</organism>
<comment type="catalytic activity">
    <reaction evidence="1">
        <text>(4aS,6R)-4a-hydroxy-L-erythro-5,6,7,8-tetrahydrobiopterin = (6R)-L-erythro-6,7-dihydrobiopterin + H2O</text>
        <dbReference type="Rhea" id="RHEA:11920"/>
        <dbReference type="ChEBI" id="CHEBI:15377"/>
        <dbReference type="ChEBI" id="CHEBI:15642"/>
        <dbReference type="ChEBI" id="CHEBI:43120"/>
        <dbReference type="EC" id="4.2.1.96"/>
    </reaction>
</comment>
<dbReference type="Proteomes" id="UP000195602">
    <property type="component" value="Unassembled WGS sequence"/>
</dbReference>
<protein>
    <recommendedName>
        <fullName evidence="3">4a-hydroxytetrahydrobiopterin dehydratase</fullName>
        <ecNumber evidence="3">4.2.1.96</ecNumber>
    </recommendedName>
    <alternativeName>
        <fullName evidence="5">4-alpha-hydroxy-tetrahydropterin dehydratase</fullName>
    </alternativeName>
</protein>
<reference evidence="7 8" key="1">
    <citation type="submission" date="2017-04" db="EMBL/GenBank/DDBJ databases">
        <title>Draft genome of the yeast Clavispora lusitaniae type strain CBS 6936.</title>
        <authorList>
            <person name="Durrens P."/>
            <person name="Klopp C."/>
            <person name="Biteau N."/>
            <person name="Fitton-Ouhabi V."/>
            <person name="Dementhon K."/>
            <person name="Accoceberry I."/>
            <person name="Sherman D.J."/>
            <person name="Noel T."/>
        </authorList>
    </citation>
    <scope>NUCLEOTIDE SEQUENCE [LARGE SCALE GENOMIC DNA]</scope>
    <source>
        <strain evidence="7 8">CBS 6936</strain>
    </source>
</reference>
<dbReference type="GO" id="GO:0008124">
    <property type="term" value="F:4-alpha-hydroxytetrahydrobiopterin dehydratase activity"/>
    <property type="evidence" value="ECO:0007669"/>
    <property type="project" value="UniProtKB-EC"/>
</dbReference>
<dbReference type="Gene3D" id="3.30.1360.20">
    <property type="entry name" value="Transcriptional coactivator/pterin dehydratase"/>
    <property type="match status" value="1"/>
</dbReference>
<dbReference type="PANTHER" id="PTHR12599:SF0">
    <property type="entry name" value="PTERIN-4-ALPHA-CARBINOLAMINE DEHYDRATASE"/>
    <property type="match status" value="1"/>
</dbReference>
<evidence type="ECO:0000256" key="3">
    <source>
        <dbReference type="ARBA" id="ARBA00013252"/>
    </source>
</evidence>
<name>A0AA91PZC5_CLALS</name>
<comment type="caution">
    <text evidence="7">The sequence shown here is derived from an EMBL/GenBank/DDBJ whole genome shotgun (WGS) entry which is preliminary data.</text>
</comment>
<evidence type="ECO:0000256" key="4">
    <source>
        <dbReference type="ARBA" id="ARBA00023239"/>
    </source>
</evidence>
<dbReference type="GO" id="GO:0006729">
    <property type="term" value="P:tetrahydrobiopterin biosynthetic process"/>
    <property type="evidence" value="ECO:0007669"/>
    <property type="project" value="InterPro"/>
</dbReference>
<evidence type="ECO:0000256" key="2">
    <source>
        <dbReference type="ARBA" id="ARBA00006472"/>
    </source>
</evidence>
<dbReference type="SUPFAM" id="SSF55248">
    <property type="entry name" value="PCD-like"/>
    <property type="match status" value="1"/>
</dbReference>
<gene>
    <name evidence="7" type="ORF">A9F13_08g01375</name>
</gene>
<evidence type="ECO:0000256" key="1">
    <source>
        <dbReference type="ARBA" id="ARBA00001554"/>
    </source>
</evidence>
<comment type="similarity">
    <text evidence="2">Belongs to the pterin-4-alpha-carbinolamine dehydratase family.</text>
</comment>
<dbReference type="Pfam" id="PF01329">
    <property type="entry name" value="Pterin_4a"/>
    <property type="match status" value="1"/>
</dbReference>
<evidence type="ECO:0000313" key="8">
    <source>
        <dbReference type="Proteomes" id="UP000195602"/>
    </source>
</evidence>